<sequence length="122" mass="13177">MENPVTSKPMPASLPDFPTNHSGKLFGIVYITLTGMIDTIIPAAGLWSWVGKSLLSYGGPCPLKHQPKLPQKTTGRLSNTGSLTIPLDPVPEKPQIDPPFIASVATEPMRVQYLELGKITVQ</sequence>
<dbReference type="Proteomes" id="UP001165960">
    <property type="component" value="Unassembled WGS sequence"/>
</dbReference>
<comment type="caution">
    <text evidence="1">The sequence shown here is derived from an EMBL/GenBank/DDBJ whole genome shotgun (WGS) entry which is preliminary data.</text>
</comment>
<organism evidence="1 2">
    <name type="scientific">Entomophthora muscae</name>
    <dbReference type="NCBI Taxonomy" id="34485"/>
    <lineage>
        <taxon>Eukaryota</taxon>
        <taxon>Fungi</taxon>
        <taxon>Fungi incertae sedis</taxon>
        <taxon>Zoopagomycota</taxon>
        <taxon>Entomophthoromycotina</taxon>
        <taxon>Entomophthoromycetes</taxon>
        <taxon>Entomophthorales</taxon>
        <taxon>Entomophthoraceae</taxon>
        <taxon>Entomophthora</taxon>
    </lineage>
</organism>
<protein>
    <submittedName>
        <fullName evidence="1">Uncharacterized protein</fullName>
    </submittedName>
</protein>
<keyword evidence="2" id="KW-1185">Reference proteome</keyword>
<evidence type="ECO:0000313" key="1">
    <source>
        <dbReference type="EMBL" id="KAJ9056191.1"/>
    </source>
</evidence>
<accession>A0ACC2S1E0</accession>
<proteinExistence type="predicted"/>
<reference evidence="1" key="1">
    <citation type="submission" date="2022-04" db="EMBL/GenBank/DDBJ databases">
        <title>Genome of the entomopathogenic fungus Entomophthora muscae.</title>
        <authorList>
            <person name="Elya C."/>
            <person name="Lovett B.R."/>
            <person name="Lee E."/>
            <person name="Macias A.M."/>
            <person name="Hajek A.E."/>
            <person name="De Bivort B.L."/>
            <person name="Kasson M.T."/>
            <person name="De Fine Licht H.H."/>
            <person name="Stajich J.E."/>
        </authorList>
    </citation>
    <scope>NUCLEOTIDE SEQUENCE</scope>
    <source>
        <strain evidence="1">Berkeley</strain>
    </source>
</reference>
<name>A0ACC2S1E0_9FUNG</name>
<gene>
    <name evidence="1" type="ORF">DSO57_1035714</name>
</gene>
<dbReference type="EMBL" id="QTSX02006003">
    <property type="protein sequence ID" value="KAJ9056191.1"/>
    <property type="molecule type" value="Genomic_DNA"/>
</dbReference>
<evidence type="ECO:0000313" key="2">
    <source>
        <dbReference type="Proteomes" id="UP001165960"/>
    </source>
</evidence>